<dbReference type="AlphaFoldDB" id="A0A0A8ZQ70"/>
<protein>
    <submittedName>
        <fullName evidence="1">Uncharacterized protein</fullName>
    </submittedName>
</protein>
<dbReference type="EMBL" id="GBRH01260918">
    <property type="protein sequence ID" value="JAD36977.1"/>
    <property type="molecule type" value="Transcribed_RNA"/>
</dbReference>
<organism evidence="1">
    <name type="scientific">Arundo donax</name>
    <name type="common">Giant reed</name>
    <name type="synonym">Donax arundinaceus</name>
    <dbReference type="NCBI Taxonomy" id="35708"/>
    <lineage>
        <taxon>Eukaryota</taxon>
        <taxon>Viridiplantae</taxon>
        <taxon>Streptophyta</taxon>
        <taxon>Embryophyta</taxon>
        <taxon>Tracheophyta</taxon>
        <taxon>Spermatophyta</taxon>
        <taxon>Magnoliopsida</taxon>
        <taxon>Liliopsida</taxon>
        <taxon>Poales</taxon>
        <taxon>Poaceae</taxon>
        <taxon>PACMAD clade</taxon>
        <taxon>Arundinoideae</taxon>
        <taxon>Arundineae</taxon>
        <taxon>Arundo</taxon>
    </lineage>
</organism>
<reference evidence="1" key="1">
    <citation type="submission" date="2014-09" db="EMBL/GenBank/DDBJ databases">
        <authorList>
            <person name="Magalhaes I.L.F."/>
            <person name="Oliveira U."/>
            <person name="Santos F.R."/>
            <person name="Vidigal T.H.D.A."/>
            <person name="Brescovit A.D."/>
            <person name="Santos A.J."/>
        </authorList>
    </citation>
    <scope>NUCLEOTIDE SEQUENCE</scope>
    <source>
        <tissue evidence="1">Shoot tissue taken approximately 20 cm above the soil surface</tissue>
    </source>
</reference>
<proteinExistence type="predicted"/>
<name>A0A0A8ZQ70_ARUDO</name>
<sequence>MDHLSLRQSVSVILYMYNEQEQSMALACYFATILDC</sequence>
<reference evidence="1" key="2">
    <citation type="journal article" date="2015" name="Data Brief">
        <title>Shoot transcriptome of the giant reed, Arundo donax.</title>
        <authorList>
            <person name="Barrero R.A."/>
            <person name="Guerrero F.D."/>
            <person name="Moolhuijzen P."/>
            <person name="Goolsby J.A."/>
            <person name="Tidwell J."/>
            <person name="Bellgard S.E."/>
            <person name="Bellgard M.I."/>
        </authorList>
    </citation>
    <scope>NUCLEOTIDE SEQUENCE</scope>
    <source>
        <tissue evidence="1">Shoot tissue taken approximately 20 cm above the soil surface</tissue>
    </source>
</reference>
<evidence type="ECO:0000313" key="1">
    <source>
        <dbReference type="EMBL" id="JAD36977.1"/>
    </source>
</evidence>
<accession>A0A0A8ZQ70</accession>